<organism evidence="3 4">
    <name type="scientific">Colletotrichum tabaci</name>
    <dbReference type="NCBI Taxonomy" id="1209068"/>
    <lineage>
        <taxon>Eukaryota</taxon>
        <taxon>Fungi</taxon>
        <taxon>Dikarya</taxon>
        <taxon>Ascomycota</taxon>
        <taxon>Pezizomycotina</taxon>
        <taxon>Sordariomycetes</taxon>
        <taxon>Hypocreomycetidae</taxon>
        <taxon>Glomerellales</taxon>
        <taxon>Glomerellaceae</taxon>
        <taxon>Colletotrichum</taxon>
        <taxon>Colletotrichum destructivum species complex</taxon>
    </lineage>
</organism>
<gene>
    <name evidence="3" type="ORF">QIS74_03294</name>
</gene>
<reference evidence="3 4" key="1">
    <citation type="submission" date="2023-04" db="EMBL/GenBank/DDBJ databases">
        <title>Colletotrichum tabacum stain YC1 causing leaf anthracnose on Nicotiana tabacum(L.) cv.</title>
        <authorList>
            <person name="Ji Z."/>
            <person name="Wang M."/>
            <person name="Zhang J."/>
            <person name="Wang N."/>
            <person name="Zhou Z."/>
        </authorList>
    </citation>
    <scope>NUCLEOTIDE SEQUENCE [LARGE SCALE GENOMIC DNA]</scope>
    <source>
        <strain evidence="3 4">YC1</strain>
    </source>
</reference>
<comment type="caution">
    <text evidence="3">The sequence shown here is derived from an EMBL/GenBank/DDBJ whole genome shotgun (WGS) entry which is preliminary data.</text>
</comment>
<feature type="chain" id="PRO_5043821689" evidence="2">
    <location>
        <begin position="16"/>
        <end position="446"/>
    </location>
</feature>
<keyword evidence="4" id="KW-1185">Reference proteome</keyword>
<name>A0AAV9TNB0_9PEZI</name>
<evidence type="ECO:0000313" key="4">
    <source>
        <dbReference type="Proteomes" id="UP001327957"/>
    </source>
</evidence>
<dbReference type="Proteomes" id="UP001327957">
    <property type="component" value="Unassembled WGS sequence"/>
</dbReference>
<evidence type="ECO:0000256" key="2">
    <source>
        <dbReference type="SAM" id="SignalP"/>
    </source>
</evidence>
<accession>A0AAV9TNB0</accession>
<sequence>MRLAKALFLASMTAALPQGGIIPPSPTGADCSFHQDHWDCAAPCTTRTSTQLQVAATITNLPEFMDSMNAKFSTSSVSFSGTTVFVHTSLYTFPGGSFTGYGIYDSNALRSAGYSILTSLSVFTTCPTSTATLPPSPTGSLCSPHGDHLLADGQLLQPVLPRRQNVLHTMITGTALLVLKSPQILPGPFLQHLVLQTLPLILLTEGLVPHTMITGTARLELLSQQRHQQAPEHLRRLIPETLMTAFVFRMMTIGIVLQESLSRRLRREAHQLPHPPLRTTPTSPDVALSAWRRRALDSSRLWSGVVGGRLGSWVLTKTHSDTHPACWRRCRRRIQVDSPATGQHPGVLDQRPHENLSRRCGHRRDRAFWYSGFMKYLTLLLAVLSTLGLVAAQIPIKPPAYFGAPSTPKKKTLKRRDIGPRTGRPHVVNVANVRKPVPARPRPEEE</sequence>
<dbReference type="AlphaFoldDB" id="A0AAV9TNB0"/>
<keyword evidence="2" id="KW-0732">Signal</keyword>
<evidence type="ECO:0000256" key="1">
    <source>
        <dbReference type="SAM" id="MobiDB-lite"/>
    </source>
</evidence>
<feature type="signal peptide" evidence="2">
    <location>
        <begin position="1"/>
        <end position="15"/>
    </location>
</feature>
<proteinExistence type="predicted"/>
<evidence type="ECO:0000313" key="3">
    <source>
        <dbReference type="EMBL" id="KAK6224967.1"/>
    </source>
</evidence>
<feature type="region of interest" description="Disordered" evidence="1">
    <location>
        <begin position="401"/>
        <end position="427"/>
    </location>
</feature>
<protein>
    <submittedName>
        <fullName evidence="3">Uncharacterized protein</fullName>
    </submittedName>
</protein>
<dbReference type="EMBL" id="JASAOK010000012">
    <property type="protein sequence ID" value="KAK6224967.1"/>
    <property type="molecule type" value="Genomic_DNA"/>
</dbReference>